<dbReference type="Gene3D" id="3.40.50.150">
    <property type="entry name" value="Vaccinia Virus protein VP39"/>
    <property type="match status" value="1"/>
</dbReference>
<dbReference type="RefSeq" id="XP_005760532.1">
    <property type="nucleotide sequence ID" value="XM_005760475.1"/>
</dbReference>
<dbReference type="Proteomes" id="UP000013827">
    <property type="component" value="Unassembled WGS sequence"/>
</dbReference>
<dbReference type="SUPFAM" id="SSF53335">
    <property type="entry name" value="S-adenosyl-L-methionine-dependent methyltransferases"/>
    <property type="match status" value="1"/>
</dbReference>
<feature type="domain" description="Methyltransferase FkbM" evidence="2">
    <location>
        <begin position="119"/>
        <end position="299"/>
    </location>
</feature>
<dbReference type="InterPro" id="IPR006342">
    <property type="entry name" value="FkbM_mtfrase"/>
</dbReference>
<keyword evidence="4" id="KW-1185">Reference proteome</keyword>
<dbReference type="HOGENOM" id="CLU_611698_0_0_1"/>
<dbReference type="Pfam" id="PF05050">
    <property type="entry name" value="Methyltransf_21"/>
    <property type="match status" value="1"/>
</dbReference>
<evidence type="ECO:0000256" key="1">
    <source>
        <dbReference type="SAM" id="MobiDB-lite"/>
    </source>
</evidence>
<proteinExistence type="predicted"/>
<feature type="compositionally biased region" description="Polar residues" evidence="1">
    <location>
        <begin position="32"/>
        <end position="49"/>
    </location>
</feature>
<name>A0A0D3IA18_EMIH1</name>
<organism evidence="3 4">
    <name type="scientific">Emiliania huxleyi (strain CCMP1516)</name>
    <dbReference type="NCBI Taxonomy" id="280463"/>
    <lineage>
        <taxon>Eukaryota</taxon>
        <taxon>Haptista</taxon>
        <taxon>Haptophyta</taxon>
        <taxon>Prymnesiophyceae</taxon>
        <taxon>Isochrysidales</taxon>
        <taxon>Noelaerhabdaceae</taxon>
        <taxon>Emiliania</taxon>
    </lineage>
</organism>
<dbReference type="PaxDb" id="2903-EOD08103"/>
<accession>A0A0D3IA18</accession>
<dbReference type="AlphaFoldDB" id="A0A0D3IA18"/>
<dbReference type="PANTHER" id="PTHR34203:SF13">
    <property type="entry name" value="EXPRESSED PROTEIN"/>
    <property type="match status" value="1"/>
</dbReference>
<dbReference type="EnsemblProtists" id="EOD08103">
    <property type="protein sequence ID" value="EOD08103"/>
    <property type="gene ID" value="EMIHUDRAFT_217645"/>
</dbReference>
<reference evidence="3" key="2">
    <citation type="submission" date="2024-10" db="UniProtKB">
        <authorList>
            <consortium name="EnsemblProtists"/>
        </authorList>
    </citation>
    <scope>IDENTIFICATION</scope>
</reference>
<dbReference type="KEGG" id="ehx:EMIHUDRAFT_217645"/>
<evidence type="ECO:0000313" key="4">
    <source>
        <dbReference type="Proteomes" id="UP000013827"/>
    </source>
</evidence>
<protein>
    <recommendedName>
        <fullName evidence="2">Methyltransferase FkbM domain-containing protein</fullName>
    </recommendedName>
</protein>
<reference evidence="4" key="1">
    <citation type="journal article" date="2013" name="Nature">
        <title>Pan genome of the phytoplankton Emiliania underpins its global distribution.</title>
        <authorList>
            <person name="Read B.A."/>
            <person name="Kegel J."/>
            <person name="Klute M.J."/>
            <person name="Kuo A."/>
            <person name="Lefebvre S.C."/>
            <person name="Maumus F."/>
            <person name="Mayer C."/>
            <person name="Miller J."/>
            <person name="Monier A."/>
            <person name="Salamov A."/>
            <person name="Young J."/>
            <person name="Aguilar M."/>
            <person name="Claverie J.M."/>
            <person name="Frickenhaus S."/>
            <person name="Gonzalez K."/>
            <person name="Herman E.K."/>
            <person name="Lin Y.C."/>
            <person name="Napier J."/>
            <person name="Ogata H."/>
            <person name="Sarno A.F."/>
            <person name="Shmutz J."/>
            <person name="Schroeder D."/>
            <person name="de Vargas C."/>
            <person name="Verret F."/>
            <person name="von Dassow P."/>
            <person name="Valentin K."/>
            <person name="Van de Peer Y."/>
            <person name="Wheeler G."/>
            <person name="Dacks J.B."/>
            <person name="Delwiche C.F."/>
            <person name="Dyhrman S.T."/>
            <person name="Glockner G."/>
            <person name="John U."/>
            <person name="Richards T."/>
            <person name="Worden A.Z."/>
            <person name="Zhang X."/>
            <person name="Grigoriev I.V."/>
            <person name="Allen A.E."/>
            <person name="Bidle K."/>
            <person name="Borodovsky M."/>
            <person name="Bowler C."/>
            <person name="Brownlee C."/>
            <person name="Cock J.M."/>
            <person name="Elias M."/>
            <person name="Gladyshev V.N."/>
            <person name="Groth M."/>
            <person name="Guda C."/>
            <person name="Hadaegh A."/>
            <person name="Iglesias-Rodriguez M.D."/>
            <person name="Jenkins J."/>
            <person name="Jones B.M."/>
            <person name="Lawson T."/>
            <person name="Leese F."/>
            <person name="Lindquist E."/>
            <person name="Lobanov A."/>
            <person name="Lomsadze A."/>
            <person name="Malik S.B."/>
            <person name="Marsh M.E."/>
            <person name="Mackinder L."/>
            <person name="Mock T."/>
            <person name="Mueller-Roeber B."/>
            <person name="Pagarete A."/>
            <person name="Parker M."/>
            <person name="Probert I."/>
            <person name="Quesneville H."/>
            <person name="Raines C."/>
            <person name="Rensing S.A."/>
            <person name="Riano-Pachon D.M."/>
            <person name="Richier S."/>
            <person name="Rokitta S."/>
            <person name="Shiraiwa Y."/>
            <person name="Soanes D.M."/>
            <person name="van der Giezen M."/>
            <person name="Wahlund T.M."/>
            <person name="Williams B."/>
            <person name="Wilson W."/>
            <person name="Wolfe G."/>
            <person name="Wurch L.L."/>
        </authorList>
    </citation>
    <scope>NUCLEOTIDE SEQUENCE</scope>
</reference>
<feature type="compositionally biased region" description="Basic and acidic residues" evidence="1">
    <location>
        <begin position="1"/>
        <end position="15"/>
    </location>
</feature>
<dbReference type="InterPro" id="IPR029063">
    <property type="entry name" value="SAM-dependent_MTases_sf"/>
</dbReference>
<feature type="region of interest" description="Disordered" evidence="1">
    <location>
        <begin position="1"/>
        <end position="57"/>
    </location>
</feature>
<sequence length="448" mass="50220">MRQAKDRGRTFDDFKGALTTSPRGGILPATVEQKNQPSKHAQQINTQPMRSAERQQHARLERLNVSRPAWPLNFTFVYDPLDRDMVRMLRTRVLEPTLSRVWHELTWKCCRHEKGVVVDVGSNYGWYTLLAASLGCDVLAVDPVPSYQRILKRNLDENGLQHRVTMRRAVVYNERGTFNVSVPIAVAGGQKRRKVLGMTGMHGVAGVLKSDSRDRQAGGSYLVSAASVSLDKLLAAYGTRPICMLKLDVEGYEPQALLTARDTLDSGRVRALQVEVNRVYAQGAVQQNLRVTELLEELDRRRFRVRQVHSKCAHARKAGSLCVDSADALPPDGVRWEEAPSVWARLDEIPSNRSRQRAANARCYQSIFADRFNWSGRPSAMEHAFRDDIVGMTADIVAIPTGAPPAAAHEHACVAPPLALRQRRYQYEYRYKRETVASGGVRARVSAV</sequence>
<dbReference type="PANTHER" id="PTHR34203">
    <property type="entry name" value="METHYLTRANSFERASE, FKBM FAMILY PROTEIN"/>
    <property type="match status" value="1"/>
</dbReference>
<evidence type="ECO:0000313" key="3">
    <source>
        <dbReference type="EnsemblProtists" id="EOD08103"/>
    </source>
</evidence>
<dbReference type="NCBIfam" id="TIGR01444">
    <property type="entry name" value="fkbM_fam"/>
    <property type="match status" value="1"/>
</dbReference>
<evidence type="ECO:0000259" key="2">
    <source>
        <dbReference type="Pfam" id="PF05050"/>
    </source>
</evidence>
<dbReference type="GeneID" id="17254403"/>
<dbReference type="eggNOG" id="ENOG502S7NC">
    <property type="taxonomic scope" value="Eukaryota"/>
</dbReference>
<dbReference type="InterPro" id="IPR052514">
    <property type="entry name" value="SAM-dependent_MTase"/>
</dbReference>